<evidence type="ECO:0000256" key="5">
    <source>
        <dbReference type="ARBA" id="ARBA00022771"/>
    </source>
</evidence>
<accession>J7R068</accession>
<name>J7R068_HUIN7</name>
<evidence type="ECO:0000256" key="7">
    <source>
        <dbReference type="PROSITE-ProRule" id="PRU01215"/>
    </source>
</evidence>
<evidence type="ECO:0000256" key="1">
    <source>
        <dbReference type="ARBA" id="ARBA00004496"/>
    </source>
</evidence>
<proteinExistence type="inferred from homology"/>
<dbReference type="HOGENOM" id="CLU_027445_2_0_1"/>
<evidence type="ECO:0000313" key="10">
    <source>
        <dbReference type="EMBL" id="CCK68195.1"/>
    </source>
</evidence>
<dbReference type="Proteomes" id="UP000006310">
    <property type="component" value="Chromosome 1"/>
</dbReference>
<organism evidence="10 11">
    <name type="scientific">Huiozyma naganishii (strain ATCC MYA-139 / BCRC 22969 / CBS 8797 / KCTC 17520 / NBRC 10181 / NCYC 3082 / Yp74L-3)</name>
    <name type="common">Yeast</name>
    <name type="synonym">Kazachstania naganishii</name>
    <dbReference type="NCBI Taxonomy" id="1071383"/>
    <lineage>
        <taxon>Eukaryota</taxon>
        <taxon>Fungi</taxon>
        <taxon>Dikarya</taxon>
        <taxon>Ascomycota</taxon>
        <taxon>Saccharomycotina</taxon>
        <taxon>Saccharomycetes</taxon>
        <taxon>Saccharomycetales</taxon>
        <taxon>Saccharomycetaceae</taxon>
        <taxon>Huiozyma</taxon>
    </lineage>
</organism>
<dbReference type="InterPro" id="IPR044063">
    <property type="entry name" value="ZF_RING_GID"/>
</dbReference>
<dbReference type="GO" id="GO:0043161">
    <property type="term" value="P:proteasome-mediated ubiquitin-dependent protein catabolic process"/>
    <property type="evidence" value="ECO:0007669"/>
    <property type="project" value="EnsemblFungi"/>
</dbReference>
<dbReference type="Pfam" id="PF10607">
    <property type="entry name" value="CTLH"/>
    <property type="match status" value="1"/>
</dbReference>
<dbReference type="AlphaFoldDB" id="J7R068"/>
<dbReference type="KEGG" id="kng:KNAG_0A05290"/>
<dbReference type="GO" id="GO:0005737">
    <property type="term" value="C:cytoplasm"/>
    <property type="evidence" value="ECO:0007669"/>
    <property type="project" value="UniProtKB-SubCell"/>
</dbReference>
<dbReference type="InterPro" id="IPR045098">
    <property type="entry name" value="Fyv10_fam"/>
</dbReference>
<sequence>MQLINEPDTDFHLKLNEQLFHIPYVMLQRNYKRWNECLHTEESLLADELAQFNALMNYKDLNNDKQAVSVLTKLIKRIDAFEKRIEKIATHEMELLDRIDHRIKFFKLLQQTKTENDRSGLLQWYQQYTNLLICDYLTRNSPLPQNNEMNPGESFLLQHHLDKLLDHRVLVNANKISKELTEHHDLTALLNWVKENNAHLGQRHSQLEFKARFQEYIDVLKSGHHAKAIECLQSHLLKFMSSNSKEIQTACGLIVYIDTCAELLRTDEQQDNSSADLSKEYLHRFTTHVSKNKSAAYQHFFRCDSPFESQSSFAKTSLNSLDTMASFFNSTNLSEYMDLLKEERWQQLNELFLDEYYSLYGISKDDPLLIYLSLGISTLKTHACLEHIGDSSGSHSILDTTLHQQEHLNPCPVCSENFAPLAKDLPYAHHTESKLFDNPVMLPNGNVYDLKKLEQLAQKLRRKKIFPLQEYEILDPIDKEVYSKSDYITMYPT</sequence>
<keyword evidence="3" id="KW-0963">Cytoplasm</keyword>
<evidence type="ECO:0000256" key="6">
    <source>
        <dbReference type="ARBA" id="ARBA00022833"/>
    </source>
</evidence>
<dbReference type="PANTHER" id="PTHR12170">
    <property type="entry name" value="MACROPHAGE ERYTHROBLAST ATTACHER-RELATED"/>
    <property type="match status" value="1"/>
</dbReference>
<evidence type="ECO:0000259" key="9">
    <source>
        <dbReference type="PROSITE" id="PS51867"/>
    </source>
</evidence>
<dbReference type="eggNOG" id="KOG0396">
    <property type="taxonomic scope" value="Eukaryota"/>
</dbReference>
<dbReference type="RefSeq" id="XP_022462441.1">
    <property type="nucleotide sequence ID" value="XM_022609607.1"/>
</dbReference>
<feature type="domain" description="CTLH" evidence="8">
    <location>
        <begin position="169"/>
        <end position="227"/>
    </location>
</feature>
<keyword evidence="5 7" id="KW-0863">Zinc-finger</keyword>
<comment type="similarity">
    <text evidence="2">Belongs to the FYV10 family.</text>
</comment>
<evidence type="ECO:0000256" key="4">
    <source>
        <dbReference type="ARBA" id="ARBA00022723"/>
    </source>
</evidence>
<reference evidence="10 11" key="1">
    <citation type="journal article" date="2011" name="Proc. Natl. Acad. Sci. U.S.A.">
        <title>Evolutionary erosion of yeast sex chromosomes by mating-type switching accidents.</title>
        <authorList>
            <person name="Gordon J.L."/>
            <person name="Armisen D."/>
            <person name="Proux-Wera E."/>
            <person name="Oheigeartaigh S.S."/>
            <person name="Byrne K.P."/>
            <person name="Wolfe K.H."/>
        </authorList>
    </citation>
    <scope>NUCLEOTIDE SEQUENCE [LARGE SCALE GENOMIC DNA]</scope>
    <source>
        <strain evidence="11">ATCC MYA-139 / BCRC 22969 / CBS 8797 / CCRC 22969 / KCTC 17520 / NBRC 10181 / NCYC 3082</strain>
    </source>
</reference>
<evidence type="ECO:0000259" key="8">
    <source>
        <dbReference type="PROSITE" id="PS50897"/>
    </source>
</evidence>
<dbReference type="GO" id="GO:0008270">
    <property type="term" value="F:zinc ion binding"/>
    <property type="evidence" value="ECO:0007669"/>
    <property type="project" value="UniProtKB-KW"/>
</dbReference>
<evidence type="ECO:0000313" key="11">
    <source>
        <dbReference type="Proteomes" id="UP000006310"/>
    </source>
</evidence>
<dbReference type="InterPro" id="IPR006595">
    <property type="entry name" value="CTLH_C"/>
</dbReference>
<dbReference type="GO" id="GO:0061630">
    <property type="term" value="F:ubiquitin protein ligase activity"/>
    <property type="evidence" value="ECO:0007669"/>
    <property type="project" value="EnsemblFungi"/>
</dbReference>
<dbReference type="InterPro" id="IPR024964">
    <property type="entry name" value="CTLH/CRA"/>
</dbReference>
<dbReference type="OMA" id="ANHETAR"/>
<reference evidence="11" key="2">
    <citation type="submission" date="2012-08" db="EMBL/GenBank/DDBJ databases">
        <title>Genome sequence of Kazachstania naganishii.</title>
        <authorList>
            <person name="Gordon J.L."/>
            <person name="Armisen D."/>
            <person name="Proux-Wera E."/>
            <person name="OhEigeartaigh S.S."/>
            <person name="Byrne K.P."/>
            <person name="Wolfe K.H."/>
        </authorList>
    </citation>
    <scope>NUCLEOTIDE SEQUENCE [LARGE SCALE GENOMIC DNA]</scope>
    <source>
        <strain evidence="11">ATCC MYA-139 / BCRC 22969 / CBS 8797 / CCRC 22969 / KCTC 17520 / NBRC 10181 / NCYC 3082</strain>
    </source>
</reference>
<dbReference type="EMBL" id="HE978314">
    <property type="protein sequence ID" value="CCK68195.1"/>
    <property type="molecule type" value="Genomic_DNA"/>
</dbReference>
<dbReference type="GO" id="GO:0005634">
    <property type="term" value="C:nucleus"/>
    <property type="evidence" value="ECO:0007669"/>
    <property type="project" value="TreeGrafter"/>
</dbReference>
<feature type="domain" description="RING-Gid-type" evidence="9">
    <location>
        <begin position="411"/>
        <end position="478"/>
    </location>
</feature>
<comment type="subcellular location">
    <subcellularLocation>
        <location evidence="1">Cytoplasm</location>
    </subcellularLocation>
</comment>
<dbReference type="STRING" id="1071383.J7R068"/>
<dbReference type="PANTHER" id="PTHR12170:SF2">
    <property type="entry name" value="E3 UBIQUITIN-PROTEIN TRANSFERASE MAEA"/>
    <property type="match status" value="1"/>
</dbReference>
<dbReference type="PROSITE" id="PS51867">
    <property type="entry name" value="ZF_RING_GID"/>
    <property type="match status" value="1"/>
</dbReference>
<keyword evidence="4" id="KW-0479">Metal-binding</keyword>
<feature type="zinc finger region" description="RING-Gid-type" evidence="7">
    <location>
        <begin position="411"/>
        <end position="478"/>
    </location>
</feature>
<keyword evidence="11" id="KW-1185">Reference proteome</keyword>
<dbReference type="OrthoDB" id="1933455at2759"/>
<evidence type="ECO:0000256" key="2">
    <source>
        <dbReference type="ARBA" id="ARBA00010615"/>
    </source>
</evidence>
<dbReference type="GeneID" id="34523830"/>
<dbReference type="PROSITE" id="PS50897">
    <property type="entry name" value="CTLH"/>
    <property type="match status" value="1"/>
</dbReference>
<gene>
    <name evidence="10" type="primary">KNAG0A05290</name>
    <name evidence="10" type="ordered locus">KNAG_0A05290</name>
</gene>
<evidence type="ECO:0000256" key="3">
    <source>
        <dbReference type="ARBA" id="ARBA00022490"/>
    </source>
</evidence>
<dbReference type="GO" id="GO:0034657">
    <property type="term" value="C:GID complex"/>
    <property type="evidence" value="ECO:0007669"/>
    <property type="project" value="EnsemblFungi"/>
</dbReference>
<dbReference type="GO" id="GO:0045721">
    <property type="term" value="P:negative regulation of gluconeogenesis"/>
    <property type="evidence" value="ECO:0007669"/>
    <property type="project" value="EnsemblFungi"/>
</dbReference>
<protein>
    <submittedName>
        <fullName evidence="10">Uncharacterized protein</fullName>
    </submittedName>
</protein>
<dbReference type="GO" id="GO:0043066">
    <property type="term" value="P:negative regulation of apoptotic process"/>
    <property type="evidence" value="ECO:0007669"/>
    <property type="project" value="EnsemblFungi"/>
</dbReference>
<keyword evidence="6" id="KW-0862">Zinc</keyword>
<dbReference type="SMART" id="SM00668">
    <property type="entry name" value="CTLH"/>
    <property type="match status" value="1"/>
</dbReference>